<comment type="catalytic activity">
    <reaction evidence="1">
        <text>Hydrolysis of (1-&gt;3)-beta-D-glucosidic linkages in (1-&gt;3)-beta-D-glucans.</text>
        <dbReference type="EC" id="3.2.1.39"/>
    </reaction>
</comment>
<dbReference type="Proteomes" id="UP000327013">
    <property type="component" value="Chromosome 4"/>
</dbReference>
<keyword evidence="5" id="KW-0326">Glycosidase</keyword>
<dbReference type="GO" id="GO:0005975">
    <property type="term" value="P:carbohydrate metabolic process"/>
    <property type="evidence" value="ECO:0007669"/>
    <property type="project" value="InterPro"/>
</dbReference>
<organism evidence="9 10">
    <name type="scientific">Carpinus fangiana</name>
    <dbReference type="NCBI Taxonomy" id="176857"/>
    <lineage>
        <taxon>Eukaryota</taxon>
        <taxon>Viridiplantae</taxon>
        <taxon>Streptophyta</taxon>
        <taxon>Embryophyta</taxon>
        <taxon>Tracheophyta</taxon>
        <taxon>Spermatophyta</taxon>
        <taxon>Magnoliopsida</taxon>
        <taxon>eudicotyledons</taxon>
        <taxon>Gunneridae</taxon>
        <taxon>Pentapetalae</taxon>
        <taxon>rosids</taxon>
        <taxon>fabids</taxon>
        <taxon>Fagales</taxon>
        <taxon>Betulaceae</taxon>
        <taxon>Carpinus</taxon>
    </lineage>
</organism>
<gene>
    <name evidence="9" type="ORF">FH972_009815</name>
</gene>
<evidence type="ECO:0000313" key="9">
    <source>
        <dbReference type="EMBL" id="KAE8037206.1"/>
    </source>
</evidence>
<evidence type="ECO:0000313" key="10">
    <source>
        <dbReference type="Proteomes" id="UP000327013"/>
    </source>
</evidence>
<dbReference type="EMBL" id="CM017324">
    <property type="protein sequence ID" value="KAE8037206.1"/>
    <property type="molecule type" value="Genomic_DNA"/>
</dbReference>
<evidence type="ECO:0000256" key="2">
    <source>
        <dbReference type="ARBA" id="ARBA00008773"/>
    </source>
</evidence>
<accession>A0A660KTC2</accession>
<dbReference type="InterPro" id="IPR017853">
    <property type="entry name" value="GH"/>
</dbReference>
<dbReference type="Gene3D" id="3.20.20.80">
    <property type="entry name" value="Glycosidases"/>
    <property type="match status" value="1"/>
</dbReference>
<sequence length="78" mass="8546">MDALYSALEKVGEANMGVVVSESHWPSASVIATTVKNVGTYYSSLIRYSKNGRMGLPRGPDIEKLICLPCLMKTKRVL</sequence>
<evidence type="ECO:0000256" key="3">
    <source>
        <dbReference type="ARBA" id="ARBA00012780"/>
    </source>
</evidence>
<keyword evidence="4" id="KW-0378">Hydrolase</keyword>
<evidence type="ECO:0000256" key="8">
    <source>
        <dbReference type="RuleBase" id="RU004335"/>
    </source>
</evidence>
<evidence type="ECO:0000256" key="7">
    <source>
        <dbReference type="ARBA" id="ARBA00033417"/>
    </source>
</evidence>
<dbReference type="InterPro" id="IPR000490">
    <property type="entry name" value="Glyco_hydro_17"/>
</dbReference>
<proteinExistence type="inferred from homology"/>
<protein>
    <recommendedName>
        <fullName evidence="3">glucan endo-1,3-beta-D-glucosidase</fullName>
        <ecNumber evidence="3">3.2.1.39</ecNumber>
    </recommendedName>
    <alternativeName>
        <fullName evidence="6">(1-&gt;3)-beta-glucan endohydrolase</fullName>
    </alternativeName>
    <alternativeName>
        <fullName evidence="7">Beta-1,3-endoglucanase</fullName>
    </alternativeName>
</protein>
<keyword evidence="10" id="KW-1185">Reference proteome</keyword>
<dbReference type="GO" id="GO:0042973">
    <property type="term" value="F:glucan endo-1,3-beta-D-glucosidase activity"/>
    <property type="evidence" value="ECO:0007669"/>
    <property type="project" value="UniProtKB-EC"/>
</dbReference>
<evidence type="ECO:0000256" key="1">
    <source>
        <dbReference type="ARBA" id="ARBA00000382"/>
    </source>
</evidence>
<dbReference type="SUPFAM" id="SSF51445">
    <property type="entry name" value="(Trans)glycosidases"/>
    <property type="match status" value="1"/>
</dbReference>
<dbReference type="EC" id="3.2.1.39" evidence="3"/>
<dbReference type="Pfam" id="PF00332">
    <property type="entry name" value="Glyco_hydro_17"/>
    <property type="match status" value="1"/>
</dbReference>
<dbReference type="AlphaFoldDB" id="A0A660KTC2"/>
<evidence type="ECO:0000256" key="4">
    <source>
        <dbReference type="ARBA" id="ARBA00022801"/>
    </source>
</evidence>
<evidence type="ECO:0000256" key="6">
    <source>
        <dbReference type="ARBA" id="ARBA00033335"/>
    </source>
</evidence>
<reference evidence="9 10" key="1">
    <citation type="submission" date="2019-06" db="EMBL/GenBank/DDBJ databases">
        <title>A chromosomal-level reference genome of Carpinus fangiana (Coryloideae, Betulaceae).</title>
        <authorList>
            <person name="Yang X."/>
            <person name="Wang Z."/>
            <person name="Zhang L."/>
            <person name="Hao G."/>
            <person name="Liu J."/>
            <person name="Yang Y."/>
        </authorList>
    </citation>
    <scope>NUCLEOTIDE SEQUENCE [LARGE SCALE GENOMIC DNA]</scope>
    <source>
        <strain evidence="9">Cfa_2016G</strain>
        <tissue evidence="9">Leaf</tissue>
    </source>
</reference>
<evidence type="ECO:0000256" key="5">
    <source>
        <dbReference type="ARBA" id="ARBA00023295"/>
    </source>
</evidence>
<comment type="similarity">
    <text evidence="2 8">Belongs to the glycosyl hydrolase 17 family.</text>
</comment>
<name>A0A660KTC2_9ROSI</name>